<dbReference type="SUPFAM" id="SSF89360">
    <property type="entry name" value="HesB-like domain"/>
    <property type="match status" value="1"/>
</dbReference>
<dbReference type="RefSeq" id="WP_013488246.1">
    <property type="nucleotide sequence ID" value="NC_014829.1"/>
</dbReference>
<evidence type="ECO:0000313" key="2">
    <source>
        <dbReference type="EMBL" id="ADU29909.1"/>
    </source>
</evidence>
<dbReference type="AlphaFoldDB" id="E6TWV9"/>
<dbReference type="KEGG" id="bco:Bcell_1646"/>
<dbReference type="InterPro" id="IPR000361">
    <property type="entry name" value="ATAP_core_dom"/>
</dbReference>
<name>E6TWV9_EVAC2</name>
<dbReference type="Proteomes" id="UP000001401">
    <property type="component" value="Chromosome"/>
</dbReference>
<dbReference type="HOGENOM" id="CLU_159138_1_0_9"/>
<keyword evidence="3" id="KW-1185">Reference proteome</keyword>
<dbReference type="EMBL" id="CP002394">
    <property type="protein sequence ID" value="ADU29909.1"/>
    <property type="molecule type" value="Genomic_DNA"/>
</dbReference>
<dbReference type="InterPro" id="IPR035903">
    <property type="entry name" value="HesB-like_dom_sf"/>
</dbReference>
<sequence length="106" mass="12355">MIIKLTSRAVDQLKQKINSNMIALKYDFDGCGCVVSGVTHLEEISQIEEGYEVASNEQNDFTIVFQKQYEWVYDEMMTIDFLEEANTFLLKSDNQIFNPRMMIKKV</sequence>
<reference evidence="2" key="1">
    <citation type="submission" date="2010-12" db="EMBL/GenBank/DDBJ databases">
        <title>Complete sequence of Bacillus cellulosilyticus DSM 2522.</title>
        <authorList>
            <consortium name="US DOE Joint Genome Institute"/>
            <person name="Lucas S."/>
            <person name="Copeland A."/>
            <person name="Lapidus A."/>
            <person name="Cheng J.-F."/>
            <person name="Bruce D."/>
            <person name="Goodwin L."/>
            <person name="Pitluck S."/>
            <person name="Chertkov O."/>
            <person name="Detter J.C."/>
            <person name="Han C."/>
            <person name="Tapia R."/>
            <person name="Land M."/>
            <person name="Hauser L."/>
            <person name="Jeffries C."/>
            <person name="Kyrpides N."/>
            <person name="Ivanova N."/>
            <person name="Mikhailova N."/>
            <person name="Brumm P."/>
            <person name="Mead D."/>
            <person name="Woyke T."/>
        </authorList>
    </citation>
    <scope>NUCLEOTIDE SEQUENCE [LARGE SCALE GENOMIC DNA]</scope>
    <source>
        <strain evidence="2">DSM 2522</strain>
    </source>
</reference>
<dbReference type="eggNOG" id="COG0316">
    <property type="taxonomic scope" value="Bacteria"/>
</dbReference>
<feature type="domain" description="Core" evidence="1">
    <location>
        <begin position="1"/>
        <end position="105"/>
    </location>
</feature>
<proteinExistence type="predicted"/>
<gene>
    <name evidence="2" type="ordered locus">Bcell_1646</name>
</gene>
<dbReference type="Gene3D" id="2.60.300.12">
    <property type="entry name" value="HesB-like domain"/>
    <property type="match status" value="1"/>
</dbReference>
<accession>E6TWV9</accession>
<dbReference type="Pfam" id="PF01521">
    <property type="entry name" value="Fe-S_biosyn"/>
    <property type="match status" value="1"/>
</dbReference>
<organism evidence="2 3">
    <name type="scientific">Evansella cellulosilytica (strain ATCC 21833 / DSM 2522 / FERM P-1141 / JCM 9156 / N-4)</name>
    <name type="common">Bacillus cellulosilyticus</name>
    <dbReference type="NCBI Taxonomy" id="649639"/>
    <lineage>
        <taxon>Bacteria</taxon>
        <taxon>Bacillati</taxon>
        <taxon>Bacillota</taxon>
        <taxon>Bacilli</taxon>
        <taxon>Bacillales</taxon>
        <taxon>Bacillaceae</taxon>
        <taxon>Evansella</taxon>
    </lineage>
</organism>
<dbReference type="OrthoDB" id="2361087at2"/>
<evidence type="ECO:0000259" key="1">
    <source>
        <dbReference type="Pfam" id="PF01521"/>
    </source>
</evidence>
<evidence type="ECO:0000313" key="3">
    <source>
        <dbReference type="Proteomes" id="UP000001401"/>
    </source>
</evidence>
<dbReference type="STRING" id="649639.Bcell_1646"/>
<protein>
    <recommendedName>
        <fullName evidence="1">Core domain-containing protein</fullName>
    </recommendedName>
</protein>